<protein>
    <submittedName>
        <fullName evidence="1">Uncharacterized protein</fullName>
    </submittedName>
</protein>
<accession>A0A7J6BDG3</accession>
<sequence>CFLCCHTRDCQIHHAVGIISGDFCSLFKRFCIVMAVSNKNLSHGVTAGSRRDSFAVRTNNSQGTHRLIRSTDKEKGIFMVSVDENRLLYSAWLHINTSSTHICIMTTYSWREVNK</sequence>
<feature type="non-terminal residue" evidence="1">
    <location>
        <position position="115"/>
    </location>
</feature>
<keyword evidence="2" id="KW-1185">Reference proteome</keyword>
<dbReference type="Proteomes" id="UP000593565">
    <property type="component" value="Unassembled WGS sequence"/>
</dbReference>
<evidence type="ECO:0000313" key="2">
    <source>
        <dbReference type="Proteomes" id="UP000593565"/>
    </source>
</evidence>
<comment type="caution">
    <text evidence="1">The sequence shown here is derived from an EMBL/GenBank/DDBJ whole genome shotgun (WGS) entry which is preliminary data.</text>
</comment>
<organism evidence="1 2">
    <name type="scientific">Ameiurus melas</name>
    <name type="common">Black bullhead</name>
    <name type="synonym">Silurus melas</name>
    <dbReference type="NCBI Taxonomy" id="219545"/>
    <lineage>
        <taxon>Eukaryota</taxon>
        <taxon>Metazoa</taxon>
        <taxon>Chordata</taxon>
        <taxon>Craniata</taxon>
        <taxon>Vertebrata</taxon>
        <taxon>Euteleostomi</taxon>
        <taxon>Actinopterygii</taxon>
        <taxon>Neopterygii</taxon>
        <taxon>Teleostei</taxon>
        <taxon>Ostariophysi</taxon>
        <taxon>Siluriformes</taxon>
        <taxon>Ictaluridae</taxon>
        <taxon>Ameiurus</taxon>
    </lineage>
</organism>
<name>A0A7J6BDG3_AMEME</name>
<reference evidence="1 2" key="1">
    <citation type="submission" date="2020-02" db="EMBL/GenBank/DDBJ databases">
        <title>A chromosome-scale genome assembly of the black bullhead catfish (Ameiurus melas).</title>
        <authorList>
            <person name="Wen M."/>
            <person name="Zham M."/>
            <person name="Cabau C."/>
            <person name="Klopp C."/>
            <person name="Donnadieu C."/>
            <person name="Roques C."/>
            <person name="Bouchez O."/>
            <person name="Lampietro C."/>
            <person name="Jouanno E."/>
            <person name="Herpin A."/>
            <person name="Louis A."/>
            <person name="Berthelot C."/>
            <person name="Parey E."/>
            <person name="Roest-Crollius H."/>
            <person name="Braasch I."/>
            <person name="Postlethwait J."/>
            <person name="Robinson-Rechavi M."/>
            <person name="Echchiki A."/>
            <person name="Begum T."/>
            <person name="Montfort J."/>
            <person name="Schartl M."/>
            <person name="Bobe J."/>
            <person name="Guiguen Y."/>
        </authorList>
    </citation>
    <scope>NUCLEOTIDE SEQUENCE [LARGE SCALE GENOMIC DNA]</scope>
    <source>
        <strain evidence="1">M_S1</strain>
        <tissue evidence="1">Blood</tissue>
    </source>
</reference>
<gene>
    <name evidence="1" type="ORF">AMELA_G00020710</name>
</gene>
<dbReference type="AlphaFoldDB" id="A0A7J6BDG3"/>
<proteinExistence type="predicted"/>
<evidence type="ECO:0000313" key="1">
    <source>
        <dbReference type="EMBL" id="KAF4092419.1"/>
    </source>
</evidence>
<dbReference type="EMBL" id="JAAGNN010000002">
    <property type="protein sequence ID" value="KAF4092419.1"/>
    <property type="molecule type" value="Genomic_DNA"/>
</dbReference>